<evidence type="ECO:0000313" key="6">
    <source>
        <dbReference type="Proteomes" id="UP000618445"/>
    </source>
</evidence>
<proteinExistence type="inferred from homology"/>
<keyword evidence="2" id="KW-0808">Transferase</keyword>
<keyword evidence="6" id="KW-1185">Reference proteome</keyword>
<protein>
    <recommendedName>
        <fullName evidence="3">Methyltransferase</fullName>
        <ecNumber evidence="3">2.1.1.-</ecNumber>
    </recommendedName>
</protein>
<feature type="domain" description="DNA methylase N-4/N-6" evidence="4">
    <location>
        <begin position="24"/>
        <end position="230"/>
    </location>
</feature>
<evidence type="ECO:0000256" key="1">
    <source>
        <dbReference type="ARBA" id="ARBA00022603"/>
    </source>
</evidence>
<dbReference type="EMBL" id="JACJQY010000008">
    <property type="protein sequence ID" value="MBD2316686.1"/>
    <property type="molecule type" value="Genomic_DNA"/>
</dbReference>
<accession>A0ABR8C8L8</accession>
<evidence type="ECO:0000256" key="3">
    <source>
        <dbReference type="RuleBase" id="RU362026"/>
    </source>
</evidence>
<evidence type="ECO:0000313" key="5">
    <source>
        <dbReference type="EMBL" id="MBD2316686.1"/>
    </source>
</evidence>
<reference evidence="5 6" key="1">
    <citation type="journal article" date="2020" name="ISME J.">
        <title>Comparative genomics reveals insights into cyanobacterial evolution and habitat adaptation.</title>
        <authorList>
            <person name="Chen M.Y."/>
            <person name="Teng W.K."/>
            <person name="Zhao L."/>
            <person name="Hu C.X."/>
            <person name="Zhou Y.K."/>
            <person name="Han B.P."/>
            <person name="Song L.R."/>
            <person name="Shu W.S."/>
        </authorList>
    </citation>
    <scope>NUCLEOTIDE SEQUENCE [LARGE SCALE GENOMIC DNA]</scope>
    <source>
        <strain evidence="5 6">FACHB-1050</strain>
    </source>
</reference>
<comment type="similarity">
    <text evidence="3">Belongs to the N(4)/N(6)-methyltransferase family.</text>
</comment>
<comment type="caution">
    <text evidence="5">The sequence shown here is derived from an EMBL/GenBank/DDBJ whole genome shotgun (WGS) entry which is preliminary data.</text>
</comment>
<dbReference type="Pfam" id="PF01555">
    <property type="entry name" value="N6_N4_Mtase"/>
    <property type="match status" value="1"/>
</dbReference>
<keyword evidence="1" id="KW-0489">Methyltransferase</keyword>
<gene>
    <name evidence="5" type="ORF">H6G05_07480</name>
</gene>
<dbReference type="InterPro" id="IPR001091">
    <property type="entry name" value="RM_Methyltransferase"/>
</dbReference>
<dbReference type="RefSeq" id="WP_190577572.1">
    <property type="nucleotide sequence ID" value="NZ_CAWPQU010000078.1"/>
</dbReference>
<dbReference type="Gene3D" id="3.40.50.150">
    <property type="entry name" value="Vaccinia Virus protein VP39"/>
    <property type="match status" value="1"/>
</dbReference>
<dbReference type="Proteomes" id="UP000618445">
    <property type="component" value="Unassembled WGS sequence"/>
</dbReference>
<sequence>MIALNSIINGDCLEVMKDIADRSIDCIICDLPYGVTACKWDVVIPFEPLWEQYKRIIKPNGAIALFGSQPFTSALVMSNPKWFKYEWIWEKSVSSGFLDANRKPLKIHENILIFYKQTPNYNPQMRKGEPYIKHQSPNRAAAYNKIKACTLINEGQRFPNTVIKIRNGNNKSSHPTQKPVPLIEYLIKTYTQEGELILDNTAGSGTLAIAAINTNRQYICIEKDPHYFEVMRDRIANHDPFAPVKTKKPKPAPKGQLTLFDGGLAV</sequence>
<evidence type="ECO:0000256" key="2">
    <source>
        <dbReference type="ARBA" id="ARBA00022679"/>
    </source>
</evidence>
<dbReference type="InterPro" id="IPR002941">
    <property type="entry name" value="DNA_methylase_N4/N6"/>
</dbReference>
<dbReference type="EC" id="2.1.1.-" evidence="3"/>
<dbReference type="SUPFAM" id="SSF53335">
    <property type="entry name" value="S-adenosyl-L-methionine-dependent methyltransferases"/>
    <property type="match status" value="1"/>
</dbReference>
<name>A0ABR8C8L8_9CYAN</name>
<dbReference type="InterPro" id="IPR029063">
    <property type="entry name" value="SAM-dependent_MTases_sf"/>
</dbReference>
<dbReference type="PRINTS" id="PR00508">
    <property type="entry name" value="S21N4MTFRASE"/>
</dbReference>
<organism evidence="5 6">
    <name type="scientific">Phormidium tenue FACHB-1050</name>
    <dbReference type="NCBI Taxonomy" id="2692857"/>
    <lineage>
        <taxon>Bacteria</taxon>
        <taxon>Bacillati</taxon>
        <taxon>Cyanobacteriota</taxon>
        <taxon>Cyanophyceae</taxon>
        <taxon>Oscillatoriophycideae</taxon>
        <taxon>Oscillatoriales</taxon>
        <taxon>Oscillatoriaceae</taxon>
        <taxon>Phormidium</taxon>
    </lineage>
</organism>
<evidence type="ECO:0000259" key="4">
    <source>
        <dbReference type="Pfam" id="PF01555"/>
    </source>
</evidence>